<organism evidence="2 3">
    <name type="scientific">Clathrospora elynae</name>
    <dbReference type="NCBI Taxonomy" id="706981"/>
    <lineage>
        <taxon>Eukaryota</taxon>
        <taxon>Fungi</taxon>
        <taxon>Dikarya</taxon>
        <taxon>Ascomycota</taxon>
        <taxon>Pezizomycotina</taxon>
        <taxon>Dothideomycetes</taxon>
        <taxon>Pleosporomycetidae</taxon>
        <taxon>Pleosporales</taxon>
        <taxon>Diademaceae</taxon>
        <taxon>Clathrospora</taxon>
    </lineage>
</organism>
<keyword evidence="3" id="KW-1185">Reference proteome</keyword>
<dbReference type="SUPFAM" id="SSF54695">
    <property type="entry name" value="POZ domain"/>
    <property type="match status" value="1"/>
</dbReference>
<dbReference type="OrthoDB" id="3688316at2759"/>
<accession>A0A6A5T4U8</accession>
<dbReference type="AlphaFoldDB" id="A0A6A5T4U8"/>
<dbReference type="EMBL" id="ML976002">
    <property type="protein sequence ID" value="KAF1946749.1"/>
    <property type="molecule type" value="Genomic_DNA"/>
</dbReference>
<dbReference type="Proteomes" id="UP000800038">
    <property type="component" value="Unassembled WGS sequence"/>
</dbReference>
<evidence type="ECO:0000313" key="3">
    <source>
        <dbReference type="Proteomes" id="UP000800038"/>
    </source>
</evidence>
<reference evidence="2" key="1">
    <citation type="journal article" date="2020" name="Stud. Mycol.">
        <title>101 Dothideomycetes genomes: a test case for predicting lifestyles and emergence of pathogens.</title>
        <authorList>
            <person name="Haridas S."/>
            <person name="Albert R."/>
            <person name="Binder M."/>
            <person name="Bloem J."/>
            <person name="Labutti K."/>
            <person name="Salamov A."/>
            <person name="Andreopoulos B."/>
            <person name="Baker S."/>
            <person name="Barry K."/>
            <person name="Bills G."/>
            <person name="Bluhm B."/>
            <person name="Cannon C."/>
            <person name="Castanera R."/>
            <person name="Culley D."/>
            <person name="Daum C."/>
            <person name="Ezra D."/>
            <person name="Gonzalez J."/>
            <person name="Henrissat B."/>
            <person name="Kuo A."/>
            <person name="Liang C."/>
            <person name="Lipzen A."/>
            <person name="Lutzoni F."/>
            <person name="Magnuson J."/>
            <person name="Mondo S."/>
            <person name="Nolan M."/>
            <person name="Ohm R."/>
            <person name="Pangilinan J."/>
            <person name="Park H.-J."/>
            <person name="Ramirez L."/>
            <person name="Alfaro M."/>
            <person name="Sun H."/>
            <person name="Tritt A."/>
            <person name="Yoshinaga Y."/>
            <person name="Zwiers L.-H."/>
            <person name="Turgeon B."/>
            <person name="Goodwin S."/>
            <person name="Spatafora J."/>
            <person name="Crous P."/>
            <person name="Grigoriev I."/>
        </authorList>
    </citation>
    <scope>NUCLEOTIDE SEQUENCE</scope>
    <source>
        <strain evidence="2">CBS 161.51</strain>
    </source>
</reference>
<dbReference type="Pfam" id="PF00651">
    <property type="entry name" value="BTB"/>
    <property type="match status" value="1"/>
</dbReference>
<dbReference type="Gene3D" id="3.30.710.10">
    <property type="entry name" value="Potassium Channel Kv1.1, Chain A"/>
    <property type="match status" value="1"/>
</dbReference>
<feature type="non-terminal residue" evidence="2">
    <location>
        <position position="109"/>
    </location>
</feature>
<proteinExistence type="predicted"/>
<evidence type="ECO:0000313" key="2">
    <source>
        <dbReference type="EMBL" id="KAF1946749.1"/>
    </source>
</evidence>
<dbReference type="InterPro" id="IPR000210">
    <property type="entry name" value="BTB/POZ_dom"/>
</dbReference>
<evidence type="ECO:0000259" key="1">
    <source>
        <dbReference type="PROSITE" id="PS50097"/>
    </source>
</evidence>
<gene>
    <name evidence="2" type="ORF">EJ02DRAFT_313302</name>
</gene>
<dbReference type="InterPro" id="IPR011333">
    <property type="entry name" value="SKP1/BTB/POZ_sf"/>
</dbReference>
<protein>
    <recommendedName>
        <fullName evidence="1">BTB domain-containing protein</fullName>
    </recommendedName>
</protein>
<feature type="non-terminal residue" evidence="2">
    <location>
        <position position="1"/>
    </location>
</feature>
<dbReference type="PROSITE" id="PS50097">
    <property type="entry name" value="BTB"/>
    <property type="match status" value="1"/>
</dbReference>
<feature type="domain" description="BTB" evidence="1">
    <location>
        <begin position="1"/>
        <end position="68"/>
    </location>
</feature>
<name>A0A6A5T4U8_9PLEO</name>
<sequence length="109" mass="12304">ILTLNVGEDEHQKSFTMHANLLTARSCYFRNALLQHPEQRSFNFPTIDPRAFALYFQLIYTNCLPSKSNEPTNSTHDEYSLLCKLHTLAHTLQDCSAANAALSAIFTKA</sequence>